<dbReference type="SUPFAM" id="SSF53335">
    <property type="entry name" value="S-adenosyl-L-methionine-dependent methyltransferases"/>
    <property type="match status" value="1"/>
</dbReference>
<organism evidence="2 3">
    <name type="scientific">Noviherbaspirillum suwonense</name>
    <dbReference type="NCBI Taxonomy" id="1224511"/>
    <lineage>
        <taxon>Bacteria</taxon>
        <taxon>Pseudomonadati</taxon>
        <taxon>Pseudomonadota</taxon>
        <taxon>Betaproteobacteria</taxon>
        <taxon>Burkholderiales</taxon>
        <taxon>Oxalobacteraceae</taxon>
        <taxon>Noviherbaspirillum</taxon>
    </lineage>
</organism>
<keyword evidence="3" id="KW-1185">Reference proteome</keyword>
<proteinExistence type="predicted"/>
<name>A0ABY1Q6J4_9BURK</name>
<keyword evidence="2" id="KW-0830">Ubiquinone</keyword>
<evidence type="ECO:0000313" key="3">
    <source>
        <dbReference type="Proteomes" id="UP001158049"/>
    </source>
</evidence>
<gene>
    <name evidence="2" type="ORF">SAMN06295970_107144</name>
</gene>
<reference evidence="2 3" key="1">
    <citation type="submission" date="2017-05" db="EMBL/GenBank/DDBJ databases">
        <authorList>
            <person name="Varghese N."/>
            <person name="Submissions S."/>
        </authorList>
    </citation>
    <scope>NUCLEOTIDE SEQUENCE [LARGE SCALE GENOMIC DNA]</scope>
    <source>
        <strain evidence="2 3">DSM 26001</strain>
    </source>
</reference>
<dbReference type="PANTHER" id="PTHR43591">
    <property type="entry name" value="METHYLTRANSFERASE"/>
    <property type="match status" value="1"/>
</dbReference>
<feature type="domain" description="Methyltransferase type 11" evidence="1">
    <location>
        <begin position="47"/>
        <end position="143"/>
    </location>
</feature>
<dbReference type="CDD" id="cd02440">
    <property type="entry name" value="AdoMet_MTases"/>
    <property type="match status" value="1"/>
</dbReference>
<evidence type="ECO:0000313" key="2">
    <source>
        <dbReference type="EMBL" id="SMP61336.1"/>
    </source>
</evidence>
<dbReference type="InterPro" id="IPR013216">
    <property type="entry name" value="Methyltransf_11"/>
</dbReference>
<sequence>MKSSDDDTAFAGTIPQLYDRYMVPLIFEPYAADIASRVAQLQPEQVLELAAGTGAVTRHLARLLPPAVPIIATDLNQPMLDEAAAVGTDRAVTWRQADAQELPFPDGTFDVVVCQFGAMFFPDRAKAYAEARRVLRPGGRFLFNVWDRIAENEFADVVTGALRMRFPSYPPQFLARIPHGYHDPAVIRQDLADGGFAGAPELATVSARSVAESARIPAFAYCQGTPLRSELEARDASRLAEVTELAANAIAERFGTGRVDGKIQAHIVSIRR</sequence>
<dbReference type="Proteomes" id="UP001158049">
    <property type="component" value="Unassembled WGS sequence"/>
</dbReference>
<accession>A0ABY1Q6J4</accession>
<dbReference type="PANTHER" id="PTHR43591:SF24">
    <property type="entry name" value="2-METHOXY-6-POLYPRENYL-1,4-BENZOQUINOL METHYLASE, MITOCHONDRIAL"/>
    <property type="match status" value="1"/>
</dbReference>
<evidence type="ECO:0000259" key="1">
    <source>
        <dbReference type="Pfam" id="PF08241"/>
    </source>
</evidence>
<dbReference type="RefSeq" id="WP_283442502.1">
    <property type="nucleotide sequence ID" value="NZ_FXUL01000007.1"/>
</dbReference>
<dbReference type="EMBL" id="FXUL01000007">
    <property type="protein sequence ID" value="SMP61336.1"/>
    <property type="molecule type" value="Genomic_DNA"/>
</dbReference>
<dbReference type="Pfam" id="PF08241">
    <property type="entry name" value="Methyltransf_11"/>
    <property type="match status" value="1"/>
</dbReference>
<dbReference type="Gene3D" id="3.40.50.150">
    <property type="entry name" value="Vaccinia Virus protein VP39"/>
    <property type="match status" value="1"/>
</dbReference>
<dbReference type="InterPro" id="IPR029063">
    <property type="entry name" value="SAM-dependent_MTases_sf"/>
</dbReference>
<protein>
    <submittedName>
        <fullName evidence="2">Ubiquinone/menaquinone biosynthesis C-methylase UbiE</fullName>
    </submittedName>
</protein>
<comment type="caution">
    <text evidence="2">The sequence shown here is derived from an EMBL/GenBank/DDBJ whole genome shotgun (WGS) entry which is preliminary data.</text>
</comment>